<dbReference type="PRINTS" id="PR00682">
    <property type="entry name" value="IPNSYNTHASE"/>
</dbReference>
<evidence type="ECO:0000256" key="2">
    <source>
        <dbReference type="ARBA" id="ARBA00022723"/>
    </source>
</evidence>
<keyword evidence="3 5" id="KW-0560">Oxidoreductase</keyword>
<proteinExistence type="inferred from homology"/>
<keyword evidence="4 5" id="KW-0408">Iron</keyword>
<evidence type="ECO:0000313" key="7">
    <source>
        <dbReference type="EMBL" id="CUA69280.1"/>
    </source>
</evidence>
<dbReference type="EMBL" id="CYGV01000735">
    <property type="protein sequence ID" value="CUA69280.1"/>
    <property type="molecule type" value="Genomic_DNA"/>
</dbReference>
<evidence type="ECO:0000256" key="1">
    <source>
        <dbReference type="ARBA" id="ARBA00008056"/>
    </source>
</evidence>
<protein>
    <recommendedName>
        <fullName evidence="6">Fe2OG dioxygenase domain-containing protein</fullName>
    </recommendedName>
</protein>
<organism evidence="7 8">
    <name type="scientific">Rhizoctonia solani</name>
    <dbReference type="NCBI Taxonomy" id="456999"/>
    <lineage>
        <taxon>Eukaryota</taxon>
        <taxon>Fungi</taxon>
        <taxon>Dikarya</taxon>
        <taxon>Basidiomycota</taxon>
        <taxon>Agaricomycotina</taxon>
        <taxon>Agaricomycetes</taxon>
        <taxon>Cantharellales</taxon>
        <taxon>Ceratobasidiaceae</taxon>
        <taxon>Rhizoctonia</taxon>
    </lineage>
</organism>
<accession>A0A0K6FSQ2</accession>
<gene>
    <name evidence="7" type="ORF">RSOLAG22IIIB_08404</name>
</gene>
<dbReference type="GO" id="GO:0016491">
    <property type="term" value="F:oxidoreductase activity"/>
    <property type="evidence" value="ECO:0007669"/>
    <property type="project" value="UniProtKB-KW"/>
</dbReference>
<comment type="similarity">
    <text evidence="1 5">Belongs to the iron/ascorbate-dependent oxidoreductase family.</text>
</comment>
<evidence type="ECO:0000313" key="8">
    <source>
        <dbReference type="Proteomes" id="UP000044841"/>
    </source>
</evidence>
<reference evidence="7 8" key="1">
    <citation type="submission" date="2015-07" db="EMBL/GenBank/DDBJ databases">
        <authorList>
            <person name="Noorani M."/>
        </authorList>
    </citation>
    <scope>NUCLEOTIDE SEQUENCE [LARGE SCALE GENOMIC DNA]</scope>
    <source>
        <strain evidence="7">BBA 69670</strain>
    </source>
</reference>
<keyword evidence="8" id="KW-1185">Reference proteome</keyword>
<dbReference type="AlphaFoldDB" id="A0A0K6FSQ2"/>
<dbReference type="PROSITE" id="PS51471">
    <property type="entry name" value="FE2OG_OXY"/>
    <property type="match status" value="1"/>
</dbReference>
<evidence type="ECO:0000256" key="3">
    <source>
        <dbReference type="ARBA" id="ARBA00023002"/>
    </source>
</evidence>
<dbReference type="SUPFAM" id="SSF51197">
    <property type="entry name" value="Clavaminate synthase-like"/>
    <property type="match status" value="1"/>
</dbReference>
<evidence type="ECO:0000259" key="6">
    <source>
        <dbReference type="PROSITE" id="PS51471"/>
    </source>
</evidence>
<dbReference type="InterPro" id="IPR005123">
    <property type="entry name" value="Oxoglu/Fe-dep_dioxygenase_dom"/>
</dbReference>
<dbReference type="InterPro" id="IPR027443">
    <property type="entry name" value="IPNS-like_sf"/>
</dbReference>
<dbReference type="GO" id="GO:0046872">
    <property type="term" value="F:metal ion binding"/>
    <property type="evidence" value="ECO:0007669"/>
    <property type="project" value="UniProtKB-KW"/>
</dbReference>
<evidence type="ECO:0000256" key="4">
    <source>
        <dbReference type="ARBA" id="ARBA00023004"/>
    </source>
</evidence>
<dbReference type="Pfam" id="PF03171">
    <property type="entry name" value="2OG-FeII_Oxy"/>
    <property type="match status" value="1"/>
</dbReference>
<dbReference type="PANTHER" id="PTHR10209">
    <property type="entry name" value="OXIDOREDUCTASE, 2OG-FE II OXYGENASE FAMILY PROTEIN"/>
    <property type="match status" value="1"/>
</dbReference>
<evidence type="ECO:0000256" key="5">
    <source>
        <dbReference type="RuleBase" id="RU003682"/>
    </source>
</evidence>
<dbReference type="InterPro" id="IPR026992">
    <property type="entry name" value="DIOX_N"/>
</dbReference>
<sequence>MTTADLISLAAQPVRPFESIPVIDISGLHGDFDSRIRVARAIREACIQVGFFYVKNHRIDDSLIVSALEASDRFFDLPLEERMKLDFRKNRKFKGYYPVFRRGYVNEAFEIRPEFDASNSYMSELDLWPPEDLLPGFREIVLKYYNVVHELGLKLFQAFALALDLPEDFFADKARACPACLRLMHYPPQTDPIEGRETGIKAHTDYQCFTILWQGEIPALQVMNTSDEWINAQPMPGTFVINVGDQLSRWTNDIFKSTVHRVTLEPGIRRISIPAFFGTDDDVMVEGLPSCVSNSRPARYEPILAWEYLKLRKEQAHGFSK</sequence>
<name>A0A0K6FSQ2_9AGAM</name>
<feature type="domain" description="Fe2OG dioxygenase" evidence="6">
    <location>
        <begin position="177"/>
        <end position="280"/>
    </location>
</feature>
<dbReference type="Gene3D" id="2.60.120.330">
    <property type="entry name" value="B-lactam Antibiotic, Isopenicillin N Synthase, Chain"/>
    <property type="match status" value="1"/>
</dbReference>
<dbReference type="InterPro" id="IPR044861">
    <property type="entry name" value="IPNS-like_FE2OG_OXY"/>
</dbReference>
<dbReference type="Pfam" id="PF14226">
    <property type="entry name" value="DIOX_N"/>
    <property type="match status" value="1"/>
</dbReference>
<dbReference type="Proteomes" id="UP000044841">
    <property type="component" value="Unassembled WGS sequence"/>
</dbReference>
<keyword evidence="2 5" id="KW-0479">Metal-binding</keyword>
<dbReference type="PANTHER" id="PTHR10209:SF867">
    <property type="entry name" value="2-OXOGLUTARATE (2OG) AND FE(II)-DEPENDENT OXYGENASE SUPERFAMILY PROTEIN"/>
    <property type="match status" value="1"/>
</dbReference>